<dbReference type="RefSeq" id="WP_062652305.1">
    <property type="nucleotide sequence ID" value="NZ_LPUR01000016.1"/>
</dbReference>
<dbReference type="PROSITE" id="PS51688">
    <property type="entry name" value="ICA"/>
    <property type="match status" value="1"/>
</dbReference>
<dbReference type="Pfam" id="PF13884">
    <property type="entry name" value="Peptidase_S74"/>
    <property type="match status" value="1"/>
</dbReference>
<keyword evidence="1" id="KW-0175">Coiled coil</keyword>
<evidence type="ECO:0000256" key="2">
    <source>
        <dbReference type="SAM" id="SignalP"/>
    </source>
</evidence>
<organism evidence="4 5">
    <name type="scientific">Chryseobacterium kwangjuense</name>
    <dbReference type="NCBI Taxonomy" id="267125"/>
    <lineage>
        <taxon>Bacteria</taxon>
        <taxon>Pseudomonadati</taxon>
        <taxon>Bacteroidota</taxon>
        <taxon>Flavobacteriia</taxon>
        <taxon>Flavobacteriales</taxon>
        <taxon>Weeksellaceae</taxon>
        <taxon>Chryseobacterium group</taxon>
        <taxon>Chryseobacterium</taxon>
    </lineage>
</organism>
<proteinExistence type="predicted"/>
<dbReference type="PROSITE" id="PS51257">
    <property type="entry name" value="PROKAR_LIPOPROTEIN"/>
    <property type="match status" value="1"/>
</dbReference>
<comment type="caution">
    <text evidence="4">The sequence shown here is derived from an EMBL/GenBank/DDBJ whole genome shotgun (WGS) entry which is preliminary data.</text>
</comment>
<dbReference type="EMBL" id="LPUR01000016">
    <property type="protein sequence ID" value="KXH81124.1"/>
    <property type="molecule type" value="Genomic_DNA"/>
</dbReference>
<gene>
    <name evidence="4" type="ORF">AU378_15485</name>
</gene>
<evidence type="ECO:0000256" key="1">
    <source>
        <dbReference type="SAM" id="Coils"/>
    </source>
</evidence>
<accession>A0A135W860</accession>
<feature type="chain" id="PRO_5007467548" description="Peptidase S74 domain-containing protein" evidence="2">
    <location>
        <begin position="23"/>
        <end position="472"/>
    </location>
</feature>
<protein>
    <recommendedName>
        <fullName evidence="3">Peptidase S74 domain-containing protein</fullName>
    </recommendedName>
</protein>
<feature type="coiled-coil region" evidence="1">
    <location>
        <begin position="442"/>
        <end position="469"/>
    </location>
</feature>
<name>A0A135W860_9FLAO</name>
<dbReference type="InterPro" id="IPR030392">
    <property type="entry name" value="S74_ICA"/>
</dbReference>
<feature type="signal peptide" evidence="2">
    <location>
        <begin position="1"/>
        <end position="22"/>
    </location>
</feature>
<dbReference type="Proteomes" id="UP000070513">
    <property type="component" value="Unassembled WGS sequence"/>
</dbReference>
<evidence type="ECO:0000313" key="4">
    <source>
        <dbReference type="EMBL" id="KXH81124.1"/>
    </source>
</evidence>
<dbReference type="AlphaFoldDB" id="A0A135W860"/>
<dbReference type="OrthoDB" id="1223455at2"/>
<keyword evidence="2" id="KW-0732">Signal</keyword>
<reference evidence="5" key="1">
    <citation type="submission" date="2015-12" db="EMBL/GenBank/DDBJ databases">
        <title>Genome sequence of a biocontrol rhizobacterium Chryseobacterium kwangjuense strain KJ1R5 isolated from pepper (Capsicum annuum L.).</title>
        <authorList>
            <person name="Jeong J.-J."/>
            <person name="Park H."/>
            <person name="Mannaa M."/>
            <person name="Sang M.K."/>
            <person name="Choi I.-G."/>
            <person name="Kim K.D."/>
        </authorList>
    </citation>
    <scope>NUCLEOTIDE SEQUENCE [LARGE SCALE GENOMIC DNA]</scope>
    <source>
        <strain evidence="5">KJ1R5</strain>
    </source>
</reference>
<reference evidence="4 5" key="2">
    <citation type="journal article" date="2016" name="Genome Announc.">
        <title>Draft Genome Sequence of a Biocontrol Rhizobacterium, Chryseobacterium kwangjuense Strain KJ1R5, Isolated from Pepper (Capsicum annuum).</title>
        <authorList>
            <person name="Jeong J.J."/>
            <person name="Park H."/>
            <person name="Park B.H."/>
            <person name="Mannaa M."/>
            <person name="Sang M.K."/>
            <person name="Choi I.G."/>
            <person name="Kim K.D."/>
        </authorList>
    </citation>
    <scope>NUCLEOTIDE SEQUENCE [LARGE SCALE GENOMIC DNA]</scope>
    <source>
        <strain evidence="4 5">KJ1R5</strain>
    </source>
</reference>
<evidence type="ECO:0000313" key="5">
    <source>
        <dbReference type="Proteomes" id="UP000070513"/>
    </source>
</evidence>
<sequence length="472" mass="50159">MLKNFTTLTLAATLFSCNIISAQSVGVNTDKPGSTLDVNGSFAAKYTSVTAAVYSMTATDFHISYHGTANAVFTLPVSIAGEGNFKGRMYAINNSTAFTVTVNPAVSETISGNTSVIVMPGQSLQLISTGLSGSGSTWEVSGVPVTASNGLTLIGNEIKLGGTLLQNTAIDYADKVLYLRSNVNGYGLTAISNSNAGTSAAALLQLTNNAAGSLNMFLNSSTKTTEGGANAATINNVGGPLTVAGNNYTSQLYLSQQTGIDYYYAGNRRLNIDGNGDISMNRPEVSETDGGNKIAATQGHLDLSGYNTLNGSSTQIYLGAQGFKYRYNGVTPMYMDGNGNVYAGSYNVASDMRLKTGIKDIGYGLETVMALQPKQYEISNHIEIKDGKPVVDPGLNTKHKIGFLAQDLYKLVPEAVQKPKDDRKEIWTVDYSVLVPALTKAIQEQQAEIEQQTVKIKKMELEMQAVKNKLGL</sequence>
<feature type="domain" description="Peptidase S74" evidence="3">
    <location>
        <begin position="350"/>
        <end position="456"/>
    </location>
</feature>
<evidence type="ECO:0000259" key="3">
    <source>
        <dbReference type="PROSITE" id="PS51688"/>
    </source>
</evidence>